<comment type="caution">
    <text evidence="2">The sequence shown here is derived from an EMBL/GenBank/DDBJ whole genome shotgun (WGS) entry which is preliminary data.</text>
</comment>
<protein>
    <submittedName>
        <fullName evidence="2">Uncharacterized protein</fullName>
    </submittedName>
</protein>
<organism evidence="2 3">
    <name type="scientific">Podospora fimiseda</name>
    <dbReference type="NCBI Taxonomy" id="252190"/>
    <lineage>
        <taxon>Eukaryota</taxon>
        <taxon>Fungi</taxon>
        <taxon>Dikarya</taxon>
        <taxon>Ascomycota</taxon>
        <taxon>Pezizomycotina</taxon>
        <taxon>Sordariomycetes</taxon>
        <taxon>Sordariomycetidae</taxon>
        <taxon>Sordariales</taxon>
        <taxon>Podosporaceae</taxon>
        <taxon>Podospora</taxon>
    </lineage>
</organism>
<name>A0AAN7BSQ7_9PEZI</name>
<proteinExistence type="predicted"/>
<dbReference type="EMBL" id="MU865315">
    <property type="protein sequence ID" value="KAK4228776.1"/>
    <property type="molecule type" value="Genomic_DNA"/>
</dbReference>
<accession>A0AAN7BSQ7</accession>
<dbReference type="Proteomes" id="UP001301958">
    <property type="component" value="Unassembled WGS sequence"/>
</dbReference>
<dbReference type="AlphaFoldDB" id="A0AAN7BSQ7"/>
<reference evidence="2" key="1">
    <citation type="journal article" date="2023" name="Mol. Phylogenet. Evol.">
        <title>Genome-scale phylogeny and comparative genomics of the fungal order Sordariales.</title>
        <authorList>
            <person name="Hensen N."/>
            <person name="Bonometti L."/>
            <person name="Westerberg I."/>
            <person name="Brannstrom I.O."/>
            <person name="Guillou S."/>
            <person name="Cros-Aarteil S."/>
            <person name="Calhoun S."/>
            <person name="Haridas S."/>
            <person name="Kuo A."/>
            <person name="Mondo S."/>
            <person name="Pangilinan J."/>
            <person name="Riley R."/>
            <person name="LaButti K."/>
            <person name="Andreopoulos B."/>
            <person name="Lipzen A."/>
            <person name="Chen C."/>
            <person name="Yan M."/>
            <person name="Daum C."/>
            <person name="Ng V."/>
            <person name="Clum A."/>
            <person name="Steindorff A."/>
            <person name="Ohm R.A."/>
            <person name="Martin F."/>
            <person name="Silar P."/>
            <person name="Natvig D.O."/>
            <person name="Lalanne C."/>
            <person name="Gautier V."/>
            <person name="Ament-Velasquez S.L."/>
            <person name="Kruys A."/>
            <person name="Hutchinson M.I."/>
            <person name="Powell A.J."/>
            <person name="Barry K."/>
            <person name="Miller A.N."/>
            <person name="Grigoriev I.V."/>
            <person name="Debuchy R."/>
            <person name="Gladieux P."/>
            <person name="Hiltunen Thoren M."/>
            <person name="Johannesson H."/>
        </authorList>
    </citation>
    <scope>NUCLEOTIDE SEQUENCE</scope>
    <source>
        <strain evidence="2">CBS 990.96</strain>
    </source>
</reference>
<gene>
    <name evidence="2" type="ORF">QBC38DRAFT_388091</name>
</gene>
<keyword evidence="3" id="KW-1185">Reference proteome</keyword>
<feature type="compositionally biased region" description="Polar residues" evidence="1">
    <location>
        <begin position="386"/>
        <end position="396"/>
    </location>
</feature>
<reference evidence="2" key="2">
    <citation type="submission" date="2023-05" db="EMBL/GenBank/DDBJ databases">
        <authorList>
            <consortium name="Lawrence Berkeley National Laboratory"/>
            <person name="Steindorff A."/>
            <person name="Hensen N."/>
            <person name="Bonometti L."/>
            <person name="Westerberg I."/>
            <person name="Brannstrom I.O."/>
            <person name="Guillou S."/>
            <person name="Cros-Aarteil S."/>
            <person name="Calhoun S."/>
            <person name="Haridas S."/>
            <person name="Kuo A."/>
            <person name="Mondo S."/>
            <person name="Pangilinan J."/>
            <person name="Riley R."/>
            <person name="Labutti K."/>
            <person name="Andreopoulos B."/>
            <person name="Lipzen A."/>
            <person name="Chen C."/>
            <person name="Yanf M."/>
            <person name="Daum C."/>
            <person name="Ng V."/>
            <person name="Clum A."/>
            <person name="Ohm R."/>
            <person name="Martin F."/>
            <person name="Silar P."/>
            <person name="Natvig D."/>
            <person name="Lalanne C."/>
            <person name="Gautier V."/>
            <person name="Ament-Velasquez S.L."/>
            <person name="Kruys A."/>
            <person name="Hutchinson M.I."/>
            <person name="Powell A.J."/>
            <person name="Barry K."/>
            <person name="Miller A.N."/>
            <person name="Grigoriev I.V."/>
            <person name="Debuchy R."/>
            <person name="Gladieux P."/>
            <person name="Thoren M.H."/>
            <person name="Johannesson H."/>
        </authorList>
    </citation>
    <scope>NUCLEOTIDE SEQUENCE</scope>
    <source>
        <strain evidence="2">CBS 990.96</strain>
    </source>
</reference>
<evidence type="ECO:0000313" key="3">
    <source>
        <dbReference type="Proteomes" id="UP001301958"/>
    </source>
</evidence>
<feature type="region of interest" description="Disordered" evidence="1">
    <location>
        <begin position="307"/>
        <end position="328"/>
    </location>
</feature>
<feature type="region of interest" description="Disordered" evidence="1">
    <location>
        <begin position="386"/>
        <end position="407"/>
    </location>
</feature>
<sequence length="539" mass="60260">MGVLEPLISQALGRSPYDEVVPGEGPPEPPVNGYVQQYDERGRPINPDTKRINKDIIRSHNEIMTIIGVAEPDNGIIEAQAEAAIRHQDRDELIGERFVYGSGFLETSCIWGVNGIRQRILLYKEYSNVSFLKMFFLPRPQQSRTEFWLGGMPSFMLSTLIEHGVDYLMELENYQEWWSVAIRRGCSWIRLHLAIYTFFQRTGILPCDKYFPHWKFFVPGTSISPIYIPPLPTSFCPIGISQWLGSCCLAVAPIAGFYLYTKVHSVVARFFRILIYSKLPKPKPAVISKRMSLRDITPISSITRALQTPAREPSTVTETPTPREDDTIVVDNTIPGAAAPRRQSTVSLRGAGPAMPIAADDFGSDDEEGEVGATLISFDVEPTESTVENFGSNQNENAERNTPGPWAAELRPNYLELNRSSALAARGPVHRDNALTRLAATLAMEVLALPPARLLVTPVAAWAWLSLSRQYMTRMGMSLVCVHGPSIWGIFTRQGCFNLLATEGCLLIALGNVWSLMVTCSWRYMMTEEQWNEREGIVG</sequence>
<evidence type="ECO:0000256" key="1">
    <source>
        <dbReference type="SAM" id="MobiDB-lite"/>
    </source>
</evidence>
<evidence type="ECO:0000313" key="2">
    <source>
        <dbReference type="EMBL" id="KAK4228776.1"/>
    </source>
</evidence>